<proteinExistence type="predicted"/>
<organism evidence="1 2">
    <name type="scientific">Mucilaginibacter aquariorum</name>
    <dbReference type="NCBI Taxonomy" id="2967225"/>
    <lineage>
        <taxon>Bacteria</taxon>
        <taxon>Pseudomonadati</taxon>
        <taxon>Bacteroidota</taxon>
        <taxon>Sphingobacteriia</taxon>
        <taxon>Sphingobacteriales</taxon>
        <taxon>Sphingobacteriaceae</taxon>
        <taxon>Mucilaginibacter</taxon>
    </lineage>
</organism>
<evidence type="ECO:0000313" key="2">
    <source>
        <dbReference type="Proteomes" id="UP001204376"/>
    </source>
</evidence>
<accession>A0ABT1T987</accession>
<dbReference type="EMBL" id="JANHOH010000012">
    <property type="protein sequence ID" value="MCQ6961171.1"/>
    <property type="molecule type" value="Genomic_DNA"/>
</dbReference>
<evidence type="ECO:0000313" key="1">
    <source>
        <dbReference type="EMBL" id="MCQ6961171.1"/>
    </source>
</evidence>
<protein>
    <submittedName>
        <fullName evidence="1">Uncharacterized protein</fullName>
    </submittedName>
</protein>
<name>A0ABT1T987_9SPHI</name>
<comment type="caution">
    <text evidence="1">The sequence shown here is derived from an EMBL/GenBank/DDBJ whole genome shotgun (WGS) entry which is preliminary data.</text>
</comment>
<dbReference type="Proteomes" id="UP001204376">
    <property type="component" value="Unassembled WGS sequence"/>
</dbReference>
<sequence>MKNIIKYISLLLFSGLILPFYNINSIKNITAANNTKHVSAVKHPRPANPVRIQYFLYQDIAEMLFPAE</sequence>
<reference evidence="1 2" key="1">
    <citation type="submission" date="2022-07" db="EMBL/GenBank/DDBJ databases">
        <title>Mucilaginibacter sp. JC4.</title>
        <authorList>
            <person name="Le V."/>
            <person name="Ko S.-R."/>
            <person name="Ahn C.-Y."/>
            <person name="Oh H.-M."/>
        </authorList>
    </citation>
    <scope>NUCLEOTIDE SEQUENCE [LARGE SCALE GENOMIC DNA]</scope>
    <source>
        <strain evidence="1 2">JC4</strain>
    </source>
</reference>
<dbReference type="RefSeq" id="WP_256541341.1">
    <property type="nucleotide sequence ID" value="NZ_JANHOH010000012.1"/>
</dbReference>
<gene>
    <name evidence="1" type="ORF">NPE20_24570</name>
</gene>
<keyword evidence="2" id="KW-1185">Reference proteome</keyword>